<dbReference type="VEuPathDB" id="FungiDB:PV08_07922"/>
<accession>A0A0D1YCR4</accession>
<organism evidence="2 3">
    <name type="scientific">Exophiala spinifera</name>
    <dbReference type="NCBI Taxonomy" id="91928"/>
    <lineage>
        <taxon>Eukaryota</taxon>
        <taxon>Fungi</taxon>
        <taxon>Dikarya</taxon>
        <taxon>Ascomycota</taxon>
        <taxon>Pezizomycotina</taxon>
        <taxon>Eurotiomycetes</taxon>
        <taxon>Chaetothyriomycetidae</taxon>
        <taxon>Chaetothyriales</taxon>
        <taxon>Herpotrichiellaceae</taxon>
        <taxon>Exophiala</taxon>
    </lineage>
</organism>
<dbReference type="GeneID" id="27335005"/>
<evidence type="ECO:0000313" key="3">
    <source>
        <dbReference type="Proteomes" id="UP000053328"/>
    </source>
</evidence>
<name>A0A0D1YCR4_9EURO</name>
<dbReference type="RefSeq" id="XP_016232952.1">
    <property type="nucleotide sequence ID" value="XM_016382249.1"/>
</dbReference>
<protein>
    <submittedName>
        <fullName evidence="2">Uncharacterized protein</fullName>
    </submittedName>
</protein>
<dbReference type="EMBL" id="KN847497">
    <property type="protein sequence ID" value="KIW12736.1"/>
    <property type="molecule type" value="Genomic_DNA"/>
</dbReference>
<feature type="region of interest" description="Disordered" evidence="1">
    <location>
        <begin position="1"/>
        <end position="61"/>
    </location>
</feature>
<proteinExistence type="predicted"/>
<keyword evidence="3" id="KW-1185">Reference proteome</keyword>
<dbReference type="HOGENOM" id="CLU_1461337_0_0_1"/>
<evidence type="ECO:0000313" key="2">
    <source>
        <dbReference type="EMBL" id="KIW12736.1"/>
    </source>
</evidence>
<gene>
    <name evidence="2" type="ORF">PV08_07922</name>
</gene>
<sequence length="185" mass="20650">MATRYGRPITYFPQSSKVNRDSATASKDPNLILRSVPFSSSDPPAPKFGTQPPDRVSGSQPVPTLHTDIWKTFTYIADIKLGQKRRLQVVGDDTRRVRLLVEPISEDMAERLRSDAIDLRLSETDFLICRQIHEFGGRNFAVYPHMEVTLSQILASTFSVNVRVFDAKVGRVDSSGGDKTPPCLV</sequence>
<reference evidence="2 3" key="1">
    <citation type="submission" date="2015-01" db="EMBL/GenBank/DDBJ databases">
        <title>The Genome Sequence of Exophiala spinifera CBS89968.</title>
        <authorList>
            <consortium name="The Broad Institute Genomics Platform"/>
            <person name="Cuomo C."/>
            <person name="de Hoog S."/>
            <person name="Gorbushina A."/>
            <person name="Stielow B."/>
            <person name="Teixiera M."/>
            <person name="Abouelleil A."/>
            <person name="Chapman S.B."/>
            <person name="Priest M."/>
            <person name="Young S.K."/>
            <person name="Wortman J."/>
            <person name="Nusbaum C."/>
            <person name="Birren B."/>
        </authorList>
    </citation>
    <scope>NUCLEOTIDE SEQUENCE [LARGE SCALE GENOMIC DNA]</scope>
    <source>
        <strain evidence="2 3">CBS 89968</strain>
    </source>
</reference>
<feature type="compositionally biased region" description="Polar residues" evidence="1">
    <location>
        <begin position="12"/>
        <end position="27"/>
    </location>
</feature>
<dbReference type="AlphaFoldDB" id="A0A0D1YCR4"/>
<dbReference type="Proteomes" id="UP000053328">
    <property type="component" value="Unassembled WGS sequence"/>
</dbReference>
<evidence type="ECO:0000256" key="1">
    <source>
        <dbReference type="SAM" id="MobiDB-lite"/>
    </source>
</evidence>